<dbReference type="Pfam" id="PF01965">
    <property type="entry name" value="DJ-1_PfpI"/>
    <property type="match status" value="1"/>
</dbReference>
<dbReference type="InterPro" id="IPR052158">
    <property type="entry name" value="INH-QAR"/>
</dbReference>
<keyword evidence="3" id="KW-1185">Reference proteome</keyword>
<gene>
    <name evidence="2" type="ORF">PG986_013488</name>
</gene>
<dbReference type="InterPro" id="IPR002818">
    <property type="entry name" value="DJ-1/PfpI"/>
</dbReference>
<dbReference type="SUPFAM" id="SSF52317">
    <property type="entry name" value="Class I glutamine amidotransferase-like"/>
    <property type="match status" value="1"/>
</dbReference>
<name>A0ABR1PVQ6_9PEZI</name>
<dbReference type="Gene3D" id="3.40.50.880">
    <property type="match status" value="1"/>
</dbReference>
<proteinExistence type="predicted"/>
<dbReference type="Proteomes" id="UP001391051">
    <property type="component" value="Unassembled WGS sequence"/>
</dbReference>
<dbReference type="InterPro" id="IPR029062">
    <property type="entry name" value="Class_I_gatase-like"/>
</dbReference>
<organism evidence="2 3">
    <name type="scientific">Apiospora aurea</name>
    <dbReference type="NCBI Taxonomy" id="335848"/>
    <lineage>
        <taxon>Eukaryota</taxon>
        <taxon>Fungi</taxon>
        <taxon>Dikarya</taxon>
        <taxon>Ascomycota</taxon>
        <taxon>Pezizomycotina</taxon>
        <taxon>Sordariomycetes</taxon>
        <taxon>Xylariomycetidae</taxon>
        <taxon>Amphisphaeriales</taxon>
        <taxon>Apiosporaceae</taxon>
        <taxon>Apiospora</taxon>
    </lineage>
</organism>
<feature type="domain" description="DJ-1/PfpI" evidence="1">
    <location>
        <begin position="68"/>
        <end position="198"/>
    </location>
</feature>
<evidence type="ECO:0000259" key="1">
    <source>
        <dbReference type="Pfam" id="PF01965"/>
    </source>
</evidence>
<dbReference type="RefSeq" id="XP_066693853.1">
    <property type="nucleotide sequence ID" value="XM_066849710.1"/>
</dbReference>
<reference evidence="2 3" key="1">
    <citation type="submission" date="2023-01" db="EMBL/GenBank/DDBJ databases">
        <title>Analysis of 21 Apiospora genomes using comparative genomics revels a genus with tremendous synthesis potential of carbohydrate active enzymes and secondary metabolites.</title>
        <authorList>
            <person name="Sorensen T."/>
        </authorList>
    </citation>
    <scope>NUCLEOTIDE SEQUENCE [LARGE SCALE GENOMIC DNA]</scope>
    <source>
        <strain evidence="2 3">CBS 24483</strain>
    </source>
</reference>
<protein>
    <submittedName>
        <fullName evidence="2">Isonitrile hydratase</fullName>
    </submittedName>
</protein>
<accession>A0ABR1PVQ6</accession>
<sequence>MGKQNVVRIGVFIPTECQLLDVACIDILGTMSHEYMSLISYISGGPEPGPATADTESLVSSGHTVSASQVIPLTSGMNILCTHHYSEAAVGAGKFEIVLVPGPDPSTVFDAGAVEWLRHQGEVETTDILSICTGILICGEAGLLKGRTACGPRGLQDKIRDRFGPDIVLKGTELRWVQDGRLWSSGGVTNGNDLVAAYARQSQHFPRPVVEVALAMTDTGDRAQKYSQGQMSFVLGMVRNMLGAAFLASGVGSSKRQRGGERVGTDRELG</sequence>
<dbReference type="EMBL" id="JAQQWE010000009">
    <property type="protein sequence ID" value="KAK7941101.1"/>
    <property type="molecule type" value="Genomic_DNA"/>
</dbReference>
<dbReference type="PANTHER" id="PTHR43130:SF7">
    <property type="entry name" value="DJ-1_PFPI DOMAIN-CONTAINING PROTEIN"/>
    <property type="match status" value="1"/>
</dbReference>
<dbReference type="PANTHER" id="PTHR43130">
    <property type="entry name" value="ARAC-FAMILY TRANSCRIPTIONAL REGULATOR"/>
    <property type="match status" value="1"/>
</dbReference>
<evidence type="ECO:0000313" key="3">
    <source>
        <dbReference type="Proteomes" id="UP001391051"/>
    </source>
</evidence>
<comment type="caution">
    <text evidence="2">The sequence shown here is derived from an EMBL/GenBank/DDBJ whole genome shotgun (WGS) entry which is preliminary data.</text>
</comment>
<dbReference type="GeneID" id="92082772"/>
<evidence type="ECO:0000313" key="2">
    <source>
        <dbReference type="EMBL" id="KAK7941101.1"/>
    </source>
</evidence>